<keyword evidence="4" id="KW-0808">Transferase</keyword>
<dbReference type="SMART" id="SM00090">
    <property type="entry name" value="RIO"/>
    <property type="match status" value="1"/>
</dbReference>
<keyword evidence="7 13" id="KW-0418">Kinase</keyword>
<reference evidence="13" key="1">
    <citation type="journal article" date="2020" name="mSystems">
        <title>Genome- and Community-Level Interaction Insights into Carbon Utilization and Element Cycling Functions of Hydrothermarchaeota in Hydrothermal Sediment.</title>
        <authorList>
            <person name="Zhou Z."/>
            <person name="Liu Y."/>
            <person name="Xu W."/>
            <person name="Pan J."/>
            <person name="Luo Z.H."/>
            <person name="Li M."/>
        </authorList>
    </citation>
    <scope>NUCLEOTIDE SEQUENCE [LARGE SCALE GENOMIC DNA]</scope>
    <source>
        <strain evidence="13">SpSt-468</strain>
    </source>
</reference>
<comment type="catalytic activity">
    <reaction evidence="10">
        <text>L-threonyl-[protein] + ATP = O-phospho-L-threonyl-[protein] + ADP + H(+)</text>
        <dbReference type="Rhea" id="RHEA:46608"/>
        <dbReference type="Rhea" id="RHEA-COMP:11060"/>
        <dbReference type="Rhea" id="RHEA-COMP:11605"/>
        <dbReference type="ChEBI" id="CHEBI:15378"/>
        <dbReference type="ChEBI" id="CHEBI:30013"/>
        <dbReference type="ChEBI" id="CHEBI:30616"/>
        <dbReference type="ChEBI" id="CHEBI:61977"/>
        <dbReference type="ChEBI" id="CHEBI:456216"/>
        <dbReference type="EC" id="2.7.11.1"/>
    </reaction>
</comment>
<name>A0A7C3F0Q4_9CREN</name>
<evidence type="ECO:0000256" key="2">
    <source>
        <dbReference type="ARBA" id="ARBA00012513"/>
    </source>
</evidence>
<dbReference type="SUPFAM" id="SSF56112">
    <property type="entry name" value="Protein kinase-like (PK-like)"/>
    <property type="match status" value="1"/>
</dbReference>
<evidence type="ECO:0000256" key="4">
    <source>
        <dbReference type="ARBA" id="ARBA00022679"/>
    </source>
</evidence>
<keyword evidence="6" id="KW-0547">Nucleotide-binding</keyword>
<dbReference type="PANTHER" id="PTHR45723">
    <property type="entry name" value="SERINE/THREONINE-PROTEIN KINASE RIO1"/>
    <property type="match status" value="1"/>
</dbReference>
<feature type="domain" description="Protein kinase" evidence="12">
    <location>
        <begin position="1"/>
        <end position="218"/>
    </location>
</feature>
<protein>
    <recommendedName>
        <fullName evidence="2">non-specific serine/threonine protein kinase</fullName>
        <ecNumber evidence="2">2.7.11.1</ecNumber>
    </recommendedName>
</protein>
<dbReference type="CDD" id="cd05145">
    <property type="entry name" value="RIO1_like"/>
    <property type="match status" value="1"/>
</dbReference>
<dbReference type="Gene3D" id="3.30.200.20">
    <property type="entry name" value="Phosphorylase Kinase, domain 1"/>
    <property type="match status" value="1"/>
</dbReference>
<evidence type="ECO:0000313" key="13">
    <source>
        <dbReference type="EMBL" id="HFK20865.1"/>
    </source>
</evidence>
<evidence type="ECO:0000256" key="11">
    <source>
        <dbReference type="ARBA" id="ARBA00048679"/>
    </source>
</evidence>
<evidence type="ECO:0000256" key="8">
    <source>
        <dbReference type="ARBA" id="ARBA00022840"/>
    </source>
</evidence>
<dbReference type="GO" id="GO:0005524">
    <property type="term" value="F:ATP binding"/>
    <property type="evidence" value="ECO:0007669"/>
    <property type="project" value="UniProtKB-KW"/>
</dbReference>
<gene>
    <name evidence="13" type="ORF">ENS19_06220</name>
</gene>
<evidence type="ECO:0000256" key="7">
    <source>
        <dbReference type="ARBA" id="ARBA00022777"/>
    </source>
</evidence>
<dbReference type="GO" id="GO:0004674">
    <property type="term" value="F:protein serine/threonine kinase activity"/>
    <property type="evidence" value="ECO:0007669"/>
    <property type="project" value="UniProtKB-KW"/>
</dbReference>
<keyword evidence="3" id="KW-0723">Serine/threonine-protein kinase</keyword>
<comment type="catalytic activity">
    <reaction evidence="11">
        <text>L-seryl-[protein] + ATP = O-phospho-L-seryl-[protein] + ADP + H(+)</text>
        <dbReference type="Rhea" id="RHEA:17989"/>
        <dbReference type="Rhea" id="RHEA-COMP:9863"/>
        <dbReference type="Rhea" id="RHEA-COMP:11604"/>
        <dbReference type="ChEBI" id="CHEBI:15378"/>
        <dbReference type="ChEBI" id="CHEBI:29999"/>
        <dbReference type="ChEBI" id="CHEBI:30616"/>
        <dbReference type="ChEBI" id="CHEBI:83421"/>
        <dbReference type="ChEBI" id="CHEBI:456216"/>
        <dbReference type="EC" id="2.7.11.1"/>
    </reaction>
</comment>
<evidence type="ECO:0000256" key="1">
    <source>
        <dbReference type="ARBA" id="ARBA00009196"/>
    </source>
</evidence>
<dbReference type="InterPro" id="IPR008266">
    <property type="entry name" value="Tyr_kinase_AS"/>
</dbReference>
<dbReference type="GO" id="GO:0046872">
    <property type="term" value="F:metal ion binding"/>
    <property type="evidence" value="ECO:0007669"/>
    <property type="project" value="UniProtKB-KW"/>
</dbReference>
<evidence type="ECO:0000256" key="9">
    <source>
        <dbReference type="ARBA" id="ARBA00022842"/>
    </source>
</evidence>
<evidence type="ECO:0000259" key="12">
    <source>
        <dbReference type="PROSITE" id="PS50011"/>
    </source>
</evidence>
<keyword evidence="8" id="KW-0067">ATP-binding</keyword>
<keyword evidence="5" id="KW-0479">Metal-binding</keyword>
<proteinExistence type="inferred from homology"/>
<dbReference type="Gene3D" id="1.10.510.10">
    <property type="entry name" value="Transferase(Phosphotransferase) domain 1"/>
    <property type="match status" value="1"/>
</dbReference>
<dbReference type="InterPro" id="IPR000687">
    <property type="entry name" value="RIO_kinase"/>
</dbReference>
<evidence type="ECO:0000256" key="3">
    <source>
        <dbReference type="ARBA" id="ARBA00022527"/>
    </source>
</evidence>
<comment type="similarity">
    <text evidence="1">Belongs to the protein kinase superfamily. RIO-type Ser/Thr kinase family.</text>
</comment>
<evidence type="ECO:0000256" key="6">
    <source>
        <dbReference type="ARBA" id="ARBA00022741"/>
    </source>
</evidence>
<evidence type="ECO:0000256" key="10">
    <source>
        <dbReference type="ARBA" id="ARBA00047899"/>
    </source>
</evidence>
<sequence length="218" mass="24756">MALYELVNKGPIERVFGAVKAGKESRIYWAEGKGGEELAVKIFLTSSMEFKSSMRQYIQGDPRFKIGKDYRQIVYTWARKEFRNLEEARGAGVDVPRPIAVNQNIVVMEFIGENGVPAPLLKQLPPGDFDRGLFLEVMAAMKRLYRRAGLVHSDLSEYNIMVWGSRLCLIDFGQAVSVRHPMAEGFLRRDVGNLIRFFKKMGVDTGSEEEAISWLKTE</sequence>
<dbReference type="Pfam" id="PF01163">
    <property type="entry name" value="RIO1"/>
    <property type="match status" value="1"/>
</dbReference>
<dbReference type="InterPro" id="IPR011009">
    <property type="entry name" value="Kinase-like_dom_sf"/>
</dbReference>
<dbReference type="PROSITE" id="PS50011">
    <property type="entry name" value="PROTEIN_KINASE_DOM"/>
    <property type="match status" value="1"/>
</dbReference>
<dbReference type="PROSITE" id="PS00109">
    <property type="entry name" value="PROTEIN_KINASE_TYR"/>
    <property type="match status" value="1"/>
</dbReference>
<dbReference type="InterPro" id="IPR051272">
    <property type="entry name" value="RIO-type_Ser/Thr_kinase"/>
</dbReference>
<dbReference type="EC" id="2.7.11.1" evidence="2"/>
<dbReference type="EMBL" id="DSTX01000011">
    <property type="protein sequence ID" value="HFK20865.1"/>
    <property type="molecule type" value="Genomic_DNA"/>
</dbReference>
<dbReference type="AlphaFoldDB" id="A0A7C3F0Q4"/>
<keyword evidence="9" id="KW-0460">Magnesium</keyword>
<evidence type="ECO:0000256" key="5">
    <source>
        <dbReference type="ARBA" id="ARBA00022723"/>
    </source>
</evidence>
<dbReference type="InterPro" id="IPR000719">
    <property type="entry name" value="Prot_kinase_dom"/>
</dbReference>
<accession>A0A7C3F0Q4</accession>
<organism evidence="13">
    <name type="scientific">Candidatus Methanomethylicus mesodigestus</name>
    <dbReference type="NCBI Taxonomy" id="1867258"/>
    <lineage>
        <taxon>Archaea</taxon>
        <taxon>Thermoproteota</taxon>
        <taxon>Methanosuratincolia</taxon>
        <taxon>Candidatus Methanomethylicales</taxon>
        <taxon>Candidatus Methanomethylicaceae</taxon>
        <taxon>Candidatus Methanomethylicus</taxon>
    </lineage>
</organism>
<dbReference type="InterPro" id="IPR018934">
    <property type="entry name" value="RIO_dom"/>
</dbReference>
<comment type="caution">
    <text evidence="13">The sequence shown here is derived from an EMBL/GenBank/DDBJ whole genome shotgun (WGS) entry which is preliminary data.</text>
</comment>